<evidence type="ECO:0000313" key="4">
    <source>
        <dbReference type="Proteomes" id="UP000242930"/>
    </source>
</evidence>
<feature type="signal peptide" evidence="1">
    <location>
        <begin position="1"/>
        <end position="19"/>
    </location>
</feature>
<keyword evidence="4" id="KW-1185">Reference proteome</keyword>
<feature type="chain" id="PRO_5017332379" evidence="1">
    <location>
        <begin position="20"/>
        <end position="128"/>
    </location>
</feature>
<dbReference type="PANTHER" id="PTHR45431:SF3">
    <property type="entry name" value="RHODANESE-LIKE DOMAIN-CONTAINING PROTEIN 15, CHLOROPLASTIC"/>
    <property type="match status" value="1"/>
</dbReference>
<keyword evidence="1" id="KW-0732">Signal</keyword>
<organism evidence="3 4">
    <name type="scientific">Pseudomonas linyingensis</name>
    <dbReference type="NCBI Taxonomy" id="915471"/>
    <lineage>
        <taxon>Bacteria</taxon>
        <taxon>Pseudomonadati</taxon>
        <taxon>Pseudomonadota</taxon>
        <taxon>Gammaproteobacteria</taxon>
        <taxon>Pseudomonadales</taxon>
        <taxon>Pseudomonadaceae</taxon>
        <taxon>Pseudomonas</taxon>
    </lineage>
</organism>
<dbReference type="AlphaFoldDB" id="A0A1H6UY00"/>
<dbReference type="CDD" id="cd00158">
    <property type="entry name" value="RHOD"/>
    <property type="match status" value="1"/>
</dbReference>
<evidence type="ECO:0000313" key="3">
    <source>
        <dbReference type="EMBL" id="SEI96506.1"/>
    </source>
</evidence>
<evidence type="ECO:0000259" key="2">
    <source>
        <dbReference type="PROSITE" id="PS50206"/>
    </source>
</evidence>
<feature type="domain" description="Rhodanese" evidence="2">
    <location>
        <begin position="30"/>
        <end position="115"/>
    </location>
</feature>
<dbReference type="EMBL" id="FNZE01000003">
    <property type="protein sequence ID" value="SEI96506.1"/>
    <property type="molecule type" value="Genomic_DNA"/>
</dbReference>
<dbReference type="OrthoDB" id="9789585at2"/>
<reference evidence="4" key="1">
    <citation type="submission" date="2016-10" db="EMBL/GenBank/DDBJ databases">
        <authorList>
            <person name="Varghese N."/>
            <person name="Submissions S."/>
        </authorList>
    </citation>
    <scope>NUCLEOTIDE SEQUENCE [LARGE SCALE GENOMIC DNA]</scope>
    <source>
        <strain evidence="4">LMG 25967</strain>
    </source>
</reference>
<dbReference type="Proteomes" id="UP000242930">
    <property type="component" value="Unassembled WGS sequence"/>
</dbReference>
<protein>
    <submittedName>
        <fullName evidence="3">Phage shock protein E</fullName>
    </submittedName>
</protein>
<dbReference type="InterPro" id="IPR036873">
    <property type="entry name" value="Rhodanese-like_dom_sf"/>
</dbReference>
<dbReference type="Pfam" id="PF00581">
    <property type="entry name" value="Rhodanese"/>
    <property type="match status" value="1"/>
</dbReference>
<dbReference type="STRING" id="915471.SAMN05216201_103277"/>
<name>A0A1H6UY00_9PSED</name>
<dbReference type="InterPro" id="IPR001763">
    <property type="entry name" value="Rhodanese-like_dom"/>
</dbReference>
<dbReference type="RefSeq" id="WP_090308121.1">
    <property type="nucleotide sequence ID" value="NZ_FNZE01000003.1"/>
</dbReference>
<accession>A0A1H6UY00</accession>
<dbReference type="PANTHER" id="PTHR45431">
    <property type="entry name" value="RHODANESE-LIKE DOMAIN-CONTAINING PROTEIN 15, CHLOROPLASTIC"/>
    <property type="match status" value="1"/>
</dbReference>
<dbReference type="Gene3D" id="3.40.250.10">
    <property type="entry name" value="Rhodanese-like domain"/>
    <property type="match status" value="1"/>
</dbReference>
<dbReference type="SMART" id="SM00450">
    <property type="entry name" value="RHOD"/>
    <property type="match status" value="1"/>
</dbReference>
<sequence length="128" mass="13612">MRRLLLALGLILPLTACQAETPPQILAAIQSGSHVLIDVRSSDEFAAGHLQGAQLIPHYRIGDVIASVAPAKDTPIVLYCRSGRRSEIARQTLLELGYTQVVDAGGYEQLKSDLAAAGSDRCTPATNC</sequence>
<proteinExistence type="predicted"/>
<dbReference type="PROSITE" id="PS50206">
    <property type="entry name" value="RHODANESE_3"/>
    <property type="match status" value="1"/>
</dbReference>
<dbReference type="InterPro" id="IPR052367">
    <property type="entry name" value="Thiosulfate_ST/Rhodanese-like"/>
</dbReference>
<evidence type="ECO:0000256" key="1">
    <source>
        <dbReference type="SAM" id="SignalP"/>
    </source>
</evidence>
<gene>
    <name evidence="3" type="ORF">SAMN05216201_103277</name>
</gene>
<dbReference type="SUPFAM" id="SSF52821">
    <property type="entry name" value="Rhodanese/Cell cycle control phosphatase"/>
    <property type="match status" value="1"/>
</dbReference>